<dbReference type="InterPro" id="IPR045035">
    <property type="entry name" value="YSL-like"/>
</dbReference>
<dbReference type="Pfam" id="PF03169">
    <property type="entry name" value="OPT"/>
    <property type="match status" value="1"/>
</dbReference>
<evidence type="ECO:0000256" key="8">
    <source>
        <dbReference type="ARBA" id="ARBA00023136"/>
    </source>
</evidence>
<feature type="transmembrane region" description="Helical" evidence="10">
    <location>
        <begin position="263"/>
        <end position="282"/>
    </location>
</feature>
<organism evidence="12 13">
    <name type="scientific">Hortaea werneckii</name>
    <name type="common">Black yeast</name>
    <name type="synonym">Cladosporium werneckii</name>
    <dbReference type="NCBI Taxonomy" id="91943"/>
    <lineage>
        <taxon>Eukaryota</taxon>
        <taxon>Fungi</taxon>
        <taxon>Dikarya</taxon>
        <taxon>Ascomycota</taxon>
        <taxon>Pezizomycotina</taxon>
        <taxon>Dothideomycetes</taxon>
        <taxon>Dothideomycetidae</taxon>
        <taxon>Mycosphaerellales</taxon>
        <taxon>Teratosphaeriaceae</taxon>
        <taxon>Hortaea</taxon>
    </lineage>
</organism>
<feature type="transmembrane region" description="Helical" evidence="10">
    <location>
        <begin position="121"/>
        <end position="140"/>
    </location>
</feature>
<feature type="transmembrane region" description="Helical" evidence="10">
    <location>
        <begin position="494"/>
        <end position="512"/>
    </location>
</feature>
<feature type="transmembrane region" description="Helical" evidence="10">
    <location>
        <begin position="724"/>
        <end position="749"/>
    </location>
</feature>
<name>A0A3M7HFR9_HORWE</name>
<comment type="subcellular location">
    <subcellularLocation>
        <location evidence="1">Membrane</location>
        <topology evidence="1">Multi-pass membrane protein</topology>
    </subcellularLocation>
</comment>
<evidence type="ECO:0000256" key="3">
    <source>
        <dbReference type="ARBA" id="ARBA00008807"/>
    </source>
</evidence>
<dbReference type="EMBL" id="QWIS01000047">
    <property type="protein sequence ID" value="RMZ11996.1"/>
    <property type="molecule type" value="Genomic_DNA"/>
</dbReference>
<dbReference type="Proteomes" id="UP000280598">
    <property type="component" value="Unassembled WGS sequence"/>
</dbReference>
<evidence type="ECO:0000256" key="7">
    <source>
        <dbReference type="ARBA" id="ARBA00022989"/>
    </source>
</evidence>
<feature type="transmembrane region" description="Helical" evidence="10">
    <location>
        <begin position="653"/>
        <end position="676"/>
    </location>
</feature>
<protein>
    <recommendedName>
        <fullName evidence="11">Carboxylesterase type B domain-containing protein</fullName>
    </recommendedName>
</protein>
<keyword evidence="6" id="KW-0378">Hydrolase</keyword>
<evidence type="ECO:0000256" key="6">
    <source>
        <dbReference type="ARBA" id="ARBA00022801"/>
    </source>
</evidence>
<dbReference type="InterPro" id="IPR002018">
    <property type="entry name" value="CarbesteraseB"/>
</dbReference>
<gene>
    <name evidence="12" type="ORF">D0860_03129</name>
</gene>
<evidence type="ECO:0000256" key="5">
    <source>
        <dbReference type="ARBA" id="ARBA00022692"/>
    </source>
</evidence>
<comment type="similarity">
    <text evidence="2">Belongs to the type-B carboxylesterase/lipase family.</text>
</comment>
<dbReference type="SUPFAM" id="SSF53474">
    <property type="entry name" value="alpha/beta-Hydrolases"/>
    <property type="match status" value="1"/>
</dbReference>
<comment type="similarity">
    <text evidence="3">Belongs to the oligopeptide OPT transporter family.</text>
</comment>
<feature type="region of interest" description="Disordered" evidence="9">
    <location>
        <begin position="1"/>
        <end position="27"/>
    </location>
</feature>
<dbReference type="PROSITE" id="PS00122">
    <property type="entry name" value="CARBOXYLESTERASE_B_1"/>
    <property type="match status" value="1"/>
</dbReference>
<evidence type="ECO:0000256" key="1">
    <source>
        <dbReference type="ARBA" id="ARBA00004141"/>
    </source>
</evidence>
<evidence type="ECO:0000256" key="10">
    <source>
        <dbReference type="SAM" id="Phobius"/>
    </source>
</evidence>
<proteinExistence type="inferred from homology"/>
<dbReference type="GO" id="GO:0035673">
    <property type="term" value="F:oligopeptide transmembrane transporter activity"/>
    <property type="evidence" value="ECO:0007669"/>
    <property type="project" value="InterPro"/>
</dbReference>
<keyword evidence="5 10" id="KW-0812">Transmembrane</keyword>
<dbReference type="GO" id="GO:0000329">
    <property type="term" value="C:fungal-type vacuole membrane"/>
    <property type="evidence" value="ECO:0007669"/>
    <property type="project" value="TreeGrafter"/>
</dbReference>
<feature type="transmembrane region" description="Helical" evidence="10">
    <location>
        <begin position="200"/>
        <end position="218"/>
    </location>
</feature>
<dbReference type="InterPro" id="IPR019819">
    <property type="entry name" value="Carboxylesterase_B_CS"/>
</dbReference>
<keyword evidence="7 10" id="KW-1133">Transmembrane helix</keyword>
<sequence length="1458" mass="159690">MSDSKVPKEPITNEKEISAGDGSEPFAHPMAMAVPNMGGEVVVNTHIDPKAPYDETVSIHSLKDDADSETEDITDTFVPFPTLKGVPEEPNPLTTRSVVIGIILGSLVNASNVYLGLKTGFTFGASMFGAIFGYGIVKLLSKYSGSLPILGGPFGPQENSIVQAAATGAGGLSGLFVAALPAMYQLELLSDNPRDDFGRIITLTLVCSFFGLFFAVPLRKFFIIQVSRELRLIYPTSTATAMTIRSMHAFGTGSLEAMKKLKALLWTFGLAIVHRVVSYYAVGLLYDWHVFTWFFIWGNYNNLAIYGENWGWMIELTPAFIGSGMLIGLNVAWSMMAGTIIAWGLGGPLLVKYGVCVGTKIAEDDPHWSKYTSYYSMSNIGEAPPSPRYWFLWPGVMIMVCASMAELFIQYKTIWLGLKTAYTHGMGGINNMLKKRGQNSAFLEKQSARQLAEDHVEDFATREQQVPDWVWMLGLVVTIVVTCVIGAVQWKMHVGLSIFASILGFMFAFLCIQCSGATDTNPLTAAAKASQLIFGGVTSGQGYTIKHAQTLNLVAGGIASGAADMSTSLVSDFRVGFLLRTPPKLQFISQAVGTFIAVFLAPGIFIVFMAAYPCLLRPDDFETCPFSAPSVSAWRAVAEAVTQPSLPIPRSSAIFACVMGGASIVQAVIRHFYLVGPREKWRVFLPNWMAMAISFVVPQTYYAIAAVIGATISHFWAKKWPKNFAVYCYAVAAGMIAGEGMGGFIGACLELGGVSGSTYGTGIACPMEVFHIFSQKPSKCGTASLSRNEIEALHGAYYRLHPTQRCVRVKPTRAFCHDHDGCENSQTATLIVVISAKMTARRFIWFVLAEPLCPSSLIEARCLQATAFRRLREVEAREDEDERANASFVIVSSSSVMRLISIGVLVGLIQVATSRPSGWPRHETSCGHGEDISTIVDLGYSKYEGLRLEPASVNQWLGMRFAAPPTGDLRWRAPQPAPMNDTEILSATRFGATCLGYWESELSDSVNEDCLYLNVFAPANVTTASKLPVWFFIQGGGYAGNLDQNFNATQVIEESGHLMVFVQINYRVGAFGFLASENIRENGDLNAGLLDQRYALHWVQKYIHLFGGDPDHVVIAGDSAGAGSVAFHMAAYGGRDDELFVGGVVESSFWPTHRKVSDMEFQFDRFAANVSCGPNEAPDGNVMDCLRSKDTAVLQSADYAQTFPGRSSLAEWYFLPVVDGDFSQDLLYNQFERGSIVKVPILVGDDTDEGTGFVPNATNITGFLEFMKDNFPKLSAKDLQRISAAYPENGFDMFPLHADYFAATASAYGENTFTCPGIEISNSIAAYLSPDQVWNYRYNVEDRDTIAAGYGVPHVSEKTAIYGVNNTGPCNGCSYATYNAPMVPIVMPYWISFIKHLNPNVEKHFTAPEWQPWLQRCGHAWRTQRLKFELNATETESVPADQLERCDLWKDLAAVTEQ</sequence>
<evidence type="ECO:0000259" key="11">
    <source>
        <dbReference type="Pfam" id="PF00135"/>
    </source>
</evidence>
<evidence type="ECO:0000256" key="4">
    <source>
        <dbReference type="ARBA" id="ARBA00022448"/>
    </source>
</evidence>
<feature type="transmembrane region" description="Helical" evidence="10">
    <location>
        <begin position="161"/>
        <end position="180"/>
    </location>
</feature>
<dbReference type="PANTHER" id="PTHR31645:SF3">
    <property type="entry name" value="OLIGOPEPTIDE TRANSPORTER"/>
    <property type="match status" value="1"/>
</dbReference>
<feature type="compositionally biased region" description="Basic and acidic residues" evidence="9">
    <location>
        <begin position="1"/>
        <end position="18"/>
    </location>
</feature>
<dbReference type="InterPro" id="IPR019826">
    <property type="entry name" value="Carboxylesterase_B_AS"/>
</dbReference>
<feature type="transmembrane region" description="Helical" evidence="10">
    <location>
        <begin position="469"/>
        <end position="488"/>
    </location>
</feature>
<keyword evidence="4" id="KW-0813">Transport</keyword>
<dbReference type="Gene3D" id="3.40.50.1820">
    <property type="entry name" value="alpha/beta hydrolase"/>
    <property type="match status" value="1"/>
</dbReference>
<reference evidence="12 13" key="1">
    <citation type="journal article" date="2018" name="BMC Genomics">
        <title>Genomic evidence for intraspecific hybridization in a clonal and extremely halotolerant yeast.</title>
        <authorList>
            <person name="Gostincar C."/>
            <person name="Stajich J.E."/>
            <person name="Zupancic J."/>
            <person name="Zalar P."/>
            <person name="Gunde-Cimerman N."/>
        </authorList>
    </citation>
    <scope>NUCLEOTIDE SEQUENCE [LARGE SCALE GENOMIC DNA]</scope>
    <source>
        <strain evidence="12 13">EXF-562</strain>
    </source>
</reference>
<comment type="caution">
    <text evidence="12">The sequence shown here is derived from an EMBL/GenBank/DDBJ whole genome shotgun (WGS) entry which is preliminary data.</text>
</comment>
<dbReference type="VEuPathDB" id="FungiDB:BTJ68_06887"/>
<dbReference type="InterPro" id="IPR029058">
    <property type="entry name" value="AB_hydrolase_fold"/>
</dbReference>
<evidence type="ECO:0000256" key="9">
    <source>
        <dbReference type="SAM" id="MobiDB-lite"/>
    </source>
</evidence>
<dbReference type="PROSITE" id="PS00941">
    <property type="entry name" value="CARBOXYLESTERASE_B_2"/>
    <property type="match status" value="1"/>
</dbReference>
<dbReference type="NCBIfam" id="TIGR00728">
    <property type="entry name" value="OPT_sfam"/>
    <property type="match status" value="1"/>
</dbReference>
<feature type="transmembrane region" description="Helical" evidence="10">
    <location>
        <begin position="319"/>
        <end position="345"/>
    </location>
</feature>
<dbReference type="PANTHER" id="PTHR31645">
    <property type="entry name" value="OLIGOPEPTIDE TRANSPORTER YGL114W-RELATED"/>
    <property type="match status" value="1"/>
</dbReference>
<feature type="transmembrane region" description="Helical" evidence="10">
    <location>
        <begin position="688"/>
        <end position="712"/>
    </location>
</feature>
<dbReference type="Pfam" id="PF00135">
    <property type="entry name" value="COesterase"/>
    <property type="match status" value="1"/>
</dbReference>
<feature type="transmembrane region" description="Helical" evidence="10">
    <location>
        <begin position="390"/>
        <end position="409"/>
    </location>
</feature>
<dbReference type="GO" id="GO:0016787">
    <property type="term" value="F:hydrolase activity"/>
    <property type="evidence" value="ECO:0007669"/>
    <property type="project" value="UniProtKB-KW"/>
</dbReference>
<keyword evidence="8 10" id="KW-0472">Membrane</keyword>
<dbReference type="InterPro" id="IPR004813">
    <property type="entry name" value="OPT"/>
</dbReference>
<evidence type="ECO:0000313" key="12">
    <source>
        <dbReference type="EMBL" id="RMZ11996.1"/>
    </source>
</evidence>
<feature type="domain" description="Carboxylesterase type B" evidence="11">
    <location>
        <begin position="934"/>
        <end position="1417"/>
    </location>
</feature>
<evidence type="ECO:0000256" key="2">
    <source>
        <dbReference type="ARBA" id="ARBA00005964"/>
    </source>
</evidence>
<accession>A0A3M7HFR9</accession>
<feature type="transmembrane region" description="Helical" evidence="10">
    <location>
        <begin position="587"/>
        <end position="612"/>
    </location>
</feature>
<evidence type="ECO:0000313" key="13">
    <source>
        <dbReference type="Proteomes" id="UP000280598"/>
    </source>
</evidence>